<evidence type="ECO:0000259" key="2">
    <source>
        <dbReference type="PROSITE" id="PS51740"/>
    </source>
</evidence>
<name>A0A1G2CFZ7_9BACT</name>
<dbReference type="Gene3D" id="2.10.260.10">
    <property type="match status" value="1"/>
</dbReference>
<dbReference type="InterPro" id="IPR039052">
    <property type="entry name" value="Antitox_PemI-like"/>
</dbReference>
<reference evidence="3 4" key="1">
    <citation type="journal article" date="2016" name="Nat. Commun.">
        <title>Thousands of microbial genomes shed light on interconnected biogeochemical processes in an aquifer system.</title>
        <authorList>
            <person name="Anantharaman K."/>
            <person name="Brown C.T."/>
            <person name="Hug L.A."/>
            <person name="Sharon I."/>
            <person name="Castelle C.J."/>
            <person name="Probst A.J."/>
            <person name="Thomas B.C."/>
            <person name="Singh A."/>
            <person name="Wilkins M.J."/>
            <person name="Karaoz U."/>
            <person name="Brodie E.L."/>
            <person name="Williams K.H."/>
            <person name="Hubbard S.S."/>
            <person name="Banfield J.F."/>
        </authorList>
    </citation>
    <scope>NUCLEOTIDE SEQUENCE [LARGE SCALE GENOMIC DNA]</scope>
</reference>
<dbReference type="PANTHER" id="PTHR40516">
    <property type="entry name" value="ANTITOXIN CHPS-RELATED"/>
    <property type="match status" value="1"/>
</dbReference>
<gene>
    <name evidence="3" type="ORF">A3B13_01180</name>
</gene>
<dbReference type="Pfam" id="PF04014">
    <property type="entry name" value="MazE_antitoxin"/>
    <property type="match status" value="1"/>
</dbReference>
<dbReference type="PROSITE" id="PS51740">
    <property type="entry name" value="SPOVT_ABRB"/>
    <property type="match status" value="1"/>
</dbReference>
<dbReference type="GO" id="GO:0003677">
    <property type="term" value="F:DNA binding"/>
    <property type="evidence" value="ECO:0007669"/>
    <property type="project" value="UniProtKB-UniRule"/>
</dbReference>
<dbReference type="AlphaFoldDB" id="A0A1G2CFZ7"/>
<protein>
    <recommendedName>
        <fullName evidence="2">SpoVT-AbrB domain-containing protein</fullName>
    </recommendedName>
</protein>
<feature type="domain" description="SpoVT-AbrB" evidence="2">
    <location>
        <begin position="3"/>
        <end position="48"/>
    </location>
</feature>
<dbReference type="PANTHER" id="PTHR40516:SF1">
    <property type="entry name" value="ANTITOXIN CHPS-RELATED"/>
    <property type="match status" value="1"/>
</dbReference>
<sequence length="80" mass="9147">MTTKVQKWGNSLAVRLPKALAEESRLREGSEVAFSIENGSVILKSPAKPKYVLRELLKKVTKKNRHPEFDWGKPVGKEEW</sequence>
<keyword evidence="1" id="KW-0238">DNA-binding</keyword>
<evidence type="ECO:0000256" key="1">
    <source>
        <dbReference type="PROSITE-ProRule" id="PRU01076"/>
    </source>
</evidence>
<dbReference type="SUPFAM" id="SSF89447">
    <property type="entry name" value="AbrB/MazE/MraZ-like"/>
    <property type="match status" value="1"/>
</dbReference>
<dbReference type="InterPro" id="IPR037914">
    <property type="entry name" value="SpoVT-AbrB_sf"/>
</dbReference>
<dbReference type="EMBL" id="MHKZ01000023">
    <property type="protein sequence ID" value="OGZ00323.1"/>
    <property type="molecule type" value="Genomic_DNA"/>
</dbReference>
<dbReference type="SMART" id="SM00966">
    <property type="entry name" value="SpoVT_AbrB"/>
    <property type="match status" value="1"/>
</dbReference>
<evidence type="ECO:0000313" key="3">
    <source>
        <dbReference type="EMBL" id="OGZ00323.1"/>
    </source>
</evidence>
<evidence type="ECO:0000313" key="4">
    <source>
        <dbReference type="Proteomes" id="UP000176287"/>
    </source>
</evidence>
<dbReference type="STRING" id="1798649.A3B13_01180"/>
<dbReference type="InterPro" id="IPR007159">
    <property type="entry name" value="SpoVT-AbrB_dom"/>
</dbReference>
<proteinExistence type="predicted"/>
<accession>A0A1G2CFZ7</accession>
<dbReference type="GO" id="GO:0097351">
    <property type="term" value="F:toxin sequestering activity"/>
    <property type="evidence" value="ECO:0007669"/>
    <property type="project" value="InterPro"/>
</dbReference>
<comment type="caution">
    <text evidence="3">The sequence shown here is derived from an EMBL/GenBank/DDBJ whole genome shotgun (WGS) entry which is preliminary data.</text>
</comment>
<organism evidence="3 4">
    <name type="scientific">Candidatus Liptonbacteria bacterium RIFCSPLOWO2_01_FULL_45_15</name>
    <dbReference type="NCBI Taxonomy" id="1798649"/>
    <lineage>
        <taxon>Bacteria</taxon>
        <taxon>Candidatus Liptoniibacteriota</taxon>
    </lineage>
</organism>
<dbReference type="Proteomes" id="UP000176287">
    <property type="component" value="Unassembled WGS sequence"/>
</dbReference>